<evidence type="ECO:0000313" key="1">
    <source>
        <dbReference type="EMBL" id="MPC90748.1"/>
    </source>
</evidence>
<keyword evidence="2" id="KW-1185">Reference proteome</keyword>
<evidence type="ECO:0000313" key="2">
    <source>
        <dbReference type="Proteomes" id="UP000324222"/>
    </source>
</evidence>
<dbReference type="Proteomes" id="UP000324222">
    <property type="component" value="Unassembled WGS sequence"/>
</dbReference>
<name>A0A5B7JCR8_PORTR</name>
<accession>A0A5B7JCR8</accession>
<sequence>MAFVCPALLIPSCPASPPVTAPYSSRETR</sequence>
<organism evidence="1 2">
    <name type="scientific">Portunus trituberculatus</name>
    <name type="common">Swimming crab</name>
    <name type="synonym">Neptunus trituberculatus</name>
    <dbReference type="NCBI Taxonomy" id="210409"/>
    <lineage>
        <taxon>Eukaryota</taxon>
        <taxon>Metazoa</taxon>
        <taxon>Ecdysozoa</taxon>
        <taxon>Arthropoda</taxon>
        <taxon>Crustacea</taxon>
        <taxon>Multicrustacea</taxon>
        <taxon>Malacostraca</taxon>
        <taxon>Eumalacostraca</taxon>
        <taxon>Eucarida</taxon>
        <taxon>Decapoda</taxon>
        <taxon>Pleocyemata</taxon>
        <taxon>Brachyura</taxon>
        <taxon>Eubrachyura</taxon>
        <taxon>Portunoidea</taxon>
        <taxon>Portunidae</taxon>
        <taxon>Portuninae</taxon>
        <taxon>Portunus</taxon>
    </lineage>
</organism>
<gene>
    <name evidence="1" type="ORF">E2C01_085746</name>
</gene>
<proteinExistence type="predicted"/>
<comment type="caution">
    <text evidence="1">The sequence shown here is derived from an EMBL/GenBank/DDBJ whole genome shotgun (WGS) entry which is preliminary data.</text>
</comment>
<reference evidence="1 2" key="1">
    <citation type="submission" date="2019-05" db="EMBL/GenBank/DDBJ databases">
        <title>Another draft genome of Portunus trituberculatus and its Hox gene families provides insights of decapod evolution.</title>
        <authorList>
            <person name="Jeong J.-H."/>
            <person name="Song I."/>
            <person name="Kim S."/>
            <person name="Choi T."/>
            <person name="Kim D."/>
            <person name="Ryu S."/>
            <person name="Kim W."/>
        </authorList>
    </citation>
    <scope>NUCLEOTIDE SEQUENCE [LARGE SCALE GENOMIC DNA]</scope>
    <source>
        <tissue evidence="1">Muscle</tissue>
    </source>
</reference>
<dbReference type="AlphaFoldDB" id="A0A5B7JCR8"/>
<protein>
    <submittedName>
        <fullName evidence="1">Uncharacterized protein</fullName>
    </submittedName>
</protein>
<dbReference type="EMBL" id="VSRR010085429">
    <property type="protein sequence ID" value="MPC90748.1"/>
    <property type="molecule type" value="Genomic_DNA"/>
</dbReference>